<feature type="transmembrane region" description="Helical" evidence="10">
    <location>
        <begin position="119"/>
        <end position="141"/>
    </location>
</feature>
<comment type="subcellular location">
    <subcellularLocation>
        <location evidence="10">Cell membrane</location>
        <topology evidence="10">Multi-pass membrane protein</topology>
    </subcellularLocation>
</comment>
<dbReference type="SMART" id="SM01207">
    <property type="entry name" value="G3P_acyltransf"/>
    <property type="match status" value="1"/>
</dbReference>
<keyword evidence="9 10" id="KW-1208">Phospholipid metabolism</keyword>
<evidence type="ECO:0000256" key="4">
    <source>
        <dbReference type="ARBA" id="ARBA00022692"/>
    </source>
</evidence>
<dbReference type="InterPro" id="IPR003811">
    <property type="entry name" value="G3P_acylTferase_PlsY"/>
</dbReference>
<keyword evidence="6 10" id="KW-0443">Lipid metabolism</keyword>
<comment type="pathway">
    <text evidence="10">Lipid metabolism; phospholipid metabolism.</text>
</comment>
<evidence type="ECO:0000256" key="7">
    <source>
        <dbReference type="ARBA" id="ARBA00023136"/>
    </source>
</evidence>
<keyword evidence="4 10" id="KW-0812">Transmembrane</keyword>
<keyword evidence="3 10" id="KW-0808">Transferase</keyword>
<dbReference type="GO" id="GO:0043772">
    <property type="term" value="F:acyl-phosphate glycerol-3-phosphate acyltransferase activity"/>
    <property type="evidence" value="ECO:0007669"/>
    <property type="project" value="UniProtKB-UniRule"/>
</dbReference>
<evidence type="ECO:0000256" key="5">
    <source>
        <dbReference type="ARBA" id="ARBA00022989"/>
    </source>
</evidence>
<feature type="transmembrane region" description="Helical" evidence="10">
    <location>
        <begin position="161"/>
        <end position="185"/>
    </location>
</feature>
<evidence type="ECO:0000313" key="11">
    <source>
        <dbReference type="EMBL" id="XCC57976.1"/>
    </source>
</evidence>
<accession>A0AAU8A2R9</accession>
<dbReference type="PANTHER" id="PTHR30309">
    <property type="entry name" value="INNER MEMBRANE PROTEIN YGIH"/>
    <property type="match status" value="1"/>
</dbReference>
<evidence type="ECO:0000256" key="1">
    <source>
        <dbReference type="ARBA" id="ARBA00022475"/>
    </source>
</evidence>
<reference evidence="11" key="1">
    <citation type="submission" date="2022-06" db="EMBL/GenBank/DDBJ databases">
        <title>New Polynucleobacter species.</title>
        <authorList>
            <person name="Hahn M.W."/>
        </authorList>
    </citation>
    <scope>NUCLEOTIDE SEQUENCE</scope>
    <source>
        <strain evidence="11">UK-FUSCHL-C3</strain>
    </source>
</reference>
<protein>
    <recommendedName>
        <fullName evidence="10">Glycerol-3-phosphate acyltransferase</fullName>
    </recommendedName>
    <alternativeName>
        <fullName evidence="10">Acyl-PO4 G3P acyltransferase</fullName>
    </alternativeName>
    <alternativeName>
        <fullName evidence="10">Acyl-phosphate--glycerol-3-phosphate acyltransferase</fullName>
    </alternativeName>
    <alternativeName>
        <fullName evidence="10">G3P acyltransferase</fullName>
        <shortName evidence="10">GPAT</shortName>
        <ecNumber evidence="10">2.3.1.275</ecNumber>
    </alternativeName>
    <alternativeName>
        <fullName evidence="10">Lysophosphatidic acid synthase</fullName>
        <shortName evidence="10">LPA synthase</shortName>
    </alternativeName>
</protein>
<comment type="subunit">
    <text evidence="10">Probably interacts with PlsX.</text>
</comment>
<keyword evidence="11" id="KW-0012">Acyltransferase</keyword>
<evidence type="ECO:0000256" key="6">
    <source>
        <dbReference type="ARBA" id="ARBA00023098"/>
    </source>
</evidence>
<keyword evidence="8 10" id="KW-0594">Phospholipid biosynthesis</keyword>
<keyword evidence="2 10" id="KW-0444">Lipid biosynthesis</keyword>
<dbReference type="HAMAP" id="MF_01043">
    <property type="entry name" value="PlsY"/>
    <property type="match status" value="1"/>
</dbReference>
<evidence type="ECO:0000256" key="9">
    <source>
        <dbReference type="ARBA" id="ARBA00023264"/>
    </source>
</evidence>
<evidence type="ECO:0000256" key="2">
    <source>
        <dbReference type="ARBA" id="ARBA00022516"/>
    </source>
</evidence>
<dbReference type="NCBIfam" id="TIGR00023">
    <property type="entry name" value="glycerol-3-phosphate 1-O-acyltransferase PlsY"/>
    <property type="match status" value="1"/>
</dbReference>
<gene>
    <name evidence="10 11" type="primary">plsY</name>
    <name evidence="11" type="ORF">NKE59_01415</name>
</gene>
<dbReference type="GO" id="GO:0005886">
    <property type="term" value="C:plasma membrane"/>
    <property type="evidence" value="ECO:0007669"/>
    <property type="project" value="UniProtKB-SubCell"/>
</dbReference>
<comment type="similarity">
    <text evidence="10">Belongs to the PlsY family.</text>
</comment>
<sequence length="209" mass="22361">MNNALQYFWLIPLAYLLGSVSFAVVVSKAMGLPDPYTHGSKNPGATNVLRTGNKVAAALTLFGDAAKGWVAVTIARAVLGDPISSDNNLILGLVAIAVFLGHLYPIFYRFKGGKGVATAAGILFAISWVLGLATLGTWLIVAFFMRYSSLAALSAAAFAPLYFTFLFGLQPMGLAILVMSLLLIYRHRSNIRNLMNGTETRLAKKGKTS</sequence>
<feature type="transmembrane region" description="Helical" evidence="10">
    <location>
        <begin position="89"/>
        <end position="107"/>
    </location>
</feature>
<organism evidence="11">
    <name type="scientific">Polynucleobacter sp. UK-FUSCHL-C3</name>
    <dbReference type="NCBI Taxonomy" id="2955208"/>
    <lineage>
        <taxon>Bacteria</taxon>
        <taxon>Pseudomonadati</taxon>
        <taxon>Pseudomonadota</taxon>
        <taxon>Betaproteobacteria</taxon>
        <taxon>Burkholderiales</taxon>
        <taxon>Burkholderiaceae</taxon>
        <taxon>Polynucleobacter</taxon>
    </lineage>
</organism>
<evidence type="ECO:0000256" key="8">
    <source>
        <dbReference type="ARBA" id="ARBA00023209"/>
    </source>
</evidence>
<comment type="function">
    <text evidence="10">Catalyzes the transfer of an acyl group from acyl-phosphate (acyl-PO(4)) to glycerol-3-phosphate (G3P) to form lysophosphatidic acid (LPA). This enzyme utilizes acyl-phosphate as fatty acyl donor, but not acyl-CoA or acyl-ACP.</text>
</comment>
<proteinExistence type="inferred from homology"/>
<dbReference type="Pfam" id="PF02660">
    <property type="entry name" value="G3P_acyltransf"/>
    <property type="match status" value="1"/>
</dbReference>
<comment type="catalytic activity">
    <reaction evidence="10">
        <text>an acyl phosphate + sn-glycerol 3-phosphate = a 1-acyl-sn-glycero-3-phosphate + phosphate</text>
        <dbReference type="Rhea" id="RHEA:34075"/>
        <dbReference type="ChEBI" id="CHEBI:43474"/>
        <dbReference type="ChEBI" id="CHEBI:57597"/>
        <dbReference type="ChEBI" id="CHEBI:57970"/>
        <dbReference type="ChEBI" id="CHEBI:59918"/>
        <dbReference type="EC" id="2.3.1.275"/>
    </reaction>
</comment>
<feature type="transmembrane region" description="Helical" evidence="10">
    <location>
        <begin position="7"/>
        <end position="26"/>
    </location>
</feature>
<keyword evidence="1 10" id="KW-1003">Cell membrane</keyword>
<evidence type="ECO:0000256" key="10">
    <source>
        <dbReference type="HAMAP-Rule" id="MF_01043"/>
    </source>
</evidence>
<dbReference type="PANTHER" id="PTHR30309:SF0">
    <property type="entry name" value="GLYCEROL-3-PHOSPHATE ACYLTRANSFERASE-RELATED"/>
    <property type="match status" value="1"/>
</dbReference>
<dbReference type="AlphaFoldDB" id="A0AAU8A2R9"/>
<keyword evidence="7 10" id="KW-0472">Membrane</keyword>
<keyword evidence="5 10" id="KW-1133">Transmembrane helix</keyword>
<dbReference type="EMBL" id="CP099959">
    <property type="protein sequence ID" value="XCC57976.1"/>
    <property type="molecule type" value="Genomic_DNA"/>
</dbReference>
<dbReference type="GO" id="GO:0008654">
    <property type="term" value="P:phospholipid biosynthetic process"/>
    <property type="evidence" value="ECO:0007669"/>
    <property type="project" value="UniProtKB-UniRule"/>
</dbReference>
<evidence type="ECO:0000256" key="3">
    <source>
        <dbReference type="ARBA" id="ARBA00022679"/>
    </source>
</evidence>
<dbReference type="EC" id="2.3.1.275" evidence="10"/>
<name>A0AAU8A2R9_9BURK</name>
<dbReference type="RefSeq" id="WP_353439113.1">
    <property type="nucleotide sequence ID" value="NZ_CP099959.1"/>
</dbReference>